<dbReference type="AlphaFoldDB" id="A0A3B0ZME2"/>
<dbReference type="PROSITE" id="PS51384">
    <property type="entry name" value="FAD_FR"/>
    <property type="match status" value="1"/>
</dbReference>
<dbReference type="InterPro" id="IPR017927">
    <property type="entry name" value="FAD-bd_FR_type"/>
</dbReference>
<dbReference type="InterPro" id="IPR036010">
    <property type="entry name" value="2Fe-2S_ferredoxin-like_sf"/>
</dbReference>
<dbReference type="PROSITE" id="PS51085">
    <property type="entry name" value="2FE2S_FER_2"/>
    <property type="match status" value="1"/>
</dbReference>
<dbReference type="SUPFAM" id="SSF54292">
    <property type="entry name" value="2Fe-2S ferredoxin-like"/>
    <property type="match status" value="1"/>
</dbReference>
<dbReference type="PROSITE" id="PS00197">
    <property type="entry name" value="2FE2S_FER_1"/>
    <property type="match status" value="1"/>
</dbReference>
<proteinExistence type="predicted"/>
<reference evidence="3" key="1">
    <citation type="submission" date="2018-06" db="EMBL/GenBank/DDBJ databases">
        <authorList>
            <person name="Zhirakovskaya E."/>
        </authorList>
    </citation>
    <scope>NUCLEOTIDE SEQUENCE</scope>
</reference>
<sequence length="336" mass="37697">MKTVTILPSKHSFTIETNETVLDAALRQGYSLSYGCRNGACGSCVSKLISGKVEYPNGQPAALDDNTLGQSATVLCQAIAVTDITIEAHEIAAIKDIPVKTLPCRVALIEHLSHDVIEMRLKLPVTERLQFLAGQYLDFLLKDGRRRSFSIANTPHNDEYIELHIRHIQDGQFTGRVFGEIEEKDILRIEGPKGSFYIRESSNRPSIMMAGGTGIAPIKSMVEYSLAANLENHIHIYWGAESLRDLYLHEQWLKLVEQYEHIEYTAVLNNPKSEDSWTGRTGYVHLAVIEDYPDLSEHDLYGSGPPVMVYAGRDSFPGNGLDLKNYYSDAFEFQRD</sequence>
<evidence type="ECO:0000259" key="2">
    <source>
        <dbReference type="PROSITE" id="PS51384"/>
    </source>
</evidence>
<dbReference type="Gene3D" id="2.40.30.10">
    <property type="entry name" value="Translation factors"/>
    <property type="match status" value="1"/>
</dbReference>
<organism evidence="3">
    <name type="scientific">hydrothermal vent metagenome</name>
    <dbReference type="NCBI Taxonomy" id="652676"/>
    <lineage>
        <taxon>unclassified sequences</taxon>
        <taxon>metagenomes</taxon>
        <taxon>ecological metagenomes</taxon>
    </lineage>
</organism>
<feature type="domain" description="2Fe-2S ferredoxin-type" evidence="1">
    <location>
        <begin position="2"/>
        <end position="92"/>
    </location>
</feature>
<dbReference type="Pfam" id="PF00175">
    <property type="entry name" value="NAD_binding_1"/>
    <property type="match status" value="1"/>
</dbReference>
<dbReference type="EMBL" id="UOFS01000019">
    <property type="protein sequence ID" value="VAW94725.1"/>
    <property type="molecule type" value="Genomic_DNA"/>
</dbReference>
<evidence type="ECO:0000313" key="3">
    <source>
        <dbReference type="EMBL" id="VAW94725.1"/>
    </source>
</evidence>
<dbReference type="InterPro" id="IPR012675">
    <property type="entry name" value="Beta-grasp_dom_sf"/>
</dbReference>
<dbReference type="InterPro" id="IPR017938">
    <property type="entry name" value="Riboflavin_synthase-like_b-brl"/>
</dbReference>
<dbReference type="Pfam" id="PF00970">
    <property type="entry name" value="FAD_binding_6"/>
    <property type="match status" value="1"/>
</dbReference>
<dbReference type="GO" id="GO:0016491">
    <property type="term" value="F:oxidoreductase activity"/>
    <property type="evidence" value="ECO:0007669"/>
    <property type="project" value="InterPro"/>
</dbReference>
<dbReference type="InterPro" id="IPR050415">
    <property type="entry name" value="MRET"/>
</dbReference>
<dbReference type="Gene3D" id="3.40.50.80">
    <property type="entry name" value="Nucleotide-binding domain of ferredoxin-NADP reductase (FNR) module"/>
    <property type="match status" value="1"/>
</dbReference>
<dbReference type="Pfam" id="PF00111">
    <property type="entry name" value="Fer2"/>
    <property type="match status" value="1"/>
</dbReference>
<accession>A0A3B0ZME2</accession>
<dbReference type="SUPFAM" id="SSF52343">
    <property type="entry name" value="Ferredoxin reductase-like, C-terminal NADP-linked domain"/>
    <property type="match status" value="1"/>
</dbReference>
<dbReference type="InterPro" id="IPR008333">
    <property type="entry name" value="Cbr1-like_FAD-bd_dom"/>
</dbReference>
<dbReference type="PANTHER" id="PTHR47354">
    <property type="entry name" value="NADH OXIDOREDUCTASE HCR"/>
    <property type="match status" value="1"/>
</dbReference>
<dbReference type="InterPro" id="IPR001433">
    <property type="entry name" value="OxRdtase_FAD/NAD-bd"/>
</dbReference>
<dbReference type="InterPro" id="IPR039261">
    <property type="entry name" value="FNR_nucleotide-bd"/>
</dbReference>
<feature type="domain" description="FAD-binding FR-type" evidence="2">
    <location>
        <begin position="99"/>
        <end position="199"/>
    </location>
</feature>
<name>A0A3B0ZME2_9ZZZZ</name>
<dbReference type="PANTHER" id="PTHR47354:SF5">
    <property type="entry name" value="PROTEIN RFBI"/>
    <property type="match status" value="1"/>
</dbReference>
<dbReference type="InterPro" id="IPR001041">
    <property type="entry name" value="2Fe-2S_ferredoxin-type"/>
</dbReference>
<dbReference type="PRINTS" id="PR00410">
    <property type="entry name" value="PHEHYDRXLASE"/>
</dbReference>
<dbReference type="CDD" id="cd00207">
    <property type="entry name" value="fer2"/>
    <property type="match status" value="1"/>
</dbReference>
<dbReference type="InterPro" id="IPR006058">
    <property type="entry name" value="2Fe2S_fd_BS"/>
</dbReference>
<gene>
    <name evidence="3" type="ORF">MNBD_GAMMA22-1619</name>
</gene>
<dbReference type="GO" id="GO:0051537">
    <property type="term" value="F:2 iron, 2 sulfur cluster binding"/>
    <property type="evidence" value="ECO:0007669"/>
    <property type="project" value="InterPro"/>
</dbReference>
<evidence type="ECO:0000259" key="1">
    <source>
        <dbReference type="PROSITE" id="PS51085"/>
    </source>
</evidence>
<protein>
    <submittedName>
        <fullName evidence="3">2-polyprenylphenol hydroxylase and related flavodoxin oxidoreductases / CDP-6-deoxy-delta-3,4-glucoseen reductase-like</fullName>
    </submittedName>
</protein>
<dbReference type="CDD" id="cd06189">
    <property type="entry name" value="flavin_oxioreductase"/>
    <property type="match status" value="1"/>
</dbReference>
<dbReference type="SUPFAM" id="SSF63380">
    <property type="entry name" value="Riboflavin synthase domain-like"/>
    <property type="match status" value="1"/>
</dbReference>
<dbReference type="Gene3D" id="3.10.20.30">
    <property type="match status" value="1"/>
</dbReference>